<dbReference type="AlphaFoldDB" id="A0A086XTH8"/>
<keyword evidence="2 7" id="KW-0813">Transport</keyword>
<keyword evidence="4 7" id="KW-0812">Transmembrane</keyword>
<dbReference type="Proteomes" id="UP000028824">
    <property type="component" value="Unassembled WGS sequence"/>
</dbReference>
<evidence type="ECO:0000256" key="4">
    <source>
        <dbReference type="ARBA" id="ARBA00022692"/>
    </source>
</evidence>
<feature type="transmembrane region" description="Helical" evidence="7">
    <location>
        <begin position="143"/>
        <end position="162"/>
    </location>
</feature>
<evidence type="ECO:0000259" key="8">
    <source>
        <dbReference type="PROSITE" id="PS50928"/>
    </source>
</evidence>
<keyword evidence="5 7" id="KW-1133">Transmembrane helix</keyword>
<dbReference type="InterPro" id="IPR035906">
    <property type="entry name" value="MetI-like_sf"/>
</dbReference>
<dbReference type="Pfam" id="PF19300">
    <property type="entry name" value="BPD_transp_1_N"/>
    <property type="match status" value="1"/>
</dbReference>
<evidence type="ECO:0000256" key="5">
    <source>
        <dbReference type="ARBA" id="ARBA00022989"/>
    </source>
</evidence>
<feature type="transmembrane region" description="Helical" evidence="7">
    <location>
        <begin position="281"/>
        <end position="307"/>
    </location>
</feature>
<feature type="transmembrane region" description="Helical" evidence="7">
    <location>
        <begin position="240"/>
        <end position="261"/>
    </location>
</feature>
<dbReference type="PANTHER" id="PTHR43163">
    <property type="entry name" value="DIPEPTIDE TRANSPORT SYSTEM PERMEASE PROTEIN DPPB-RELATED"/>
    <property type="match status" value="1"/>
</dbReference>
<comment type="similarity">
    <text evidence="7">Belongs to the binding-protein-dependent transport system permease family.</text>
</comment>
<evidence type="ECO:0000313" key="10">
    <source>
        <dbReference type="Proteomes" id="UP000028824"/>
    </source>
</evidence>
<dbReference type="EMBL" id="JFZB01000025">
    <property type="protein sequence ID" value="KFI25328.1"/>
    <property type="molecule type" value="Genomic_DNA"/>
</dbReference>
<dbReference type="CDD" id="cd06261">
    <property type="entry name" value="TM_PBP2"/>
    <property type="match status" value="1"/>
</dbReference>
<dbReference type="InterPro" id="IPR000515">
    <property type="entry name" value="MetI-like"/>
</dbReference>
<feature type="transmembrane region" description="Helical" evidence="7">
    <location>
        <begin position="182"/>
        <end position="201"/>
    </location>
</feature>
<keyword evidence="6 7" id="KW-0472">Membrane</keyword>
<keyword evidence="3" id="KW-1003">Cell membrane</keyword>
<feature type="domain" description="ABC transmembrane type-1" evidence="8">
    <location>
        <begin position="95"/>
        <end position="304"/>
    </location>
</feature>
<gene>
    <name evidence="9" type="ORF">CG50_06000</name>
</gene>
<evidence type="ECO:0000256" key="7">
    <source>
        <dbReference type="RuleBase" id="RU363032"/>
    </source>
</evidence>
<protein>
    <submittedName>
        <fullName evidence="9">ABC transporter permease</fullName>
    </submittedName>
</protein>
<dbReference type="eggNOG" id="COG0601">
    <property type="taxonomic scope" value="Bacteria"/>
</dbReference>
<name>A0A086XTH8_9RHOB</name>
<feature type="transmembrane region" description="Helical" evidence="7">
    <location>
        <begin position="12"/>
        <end position="30"/>
    </location>
</feature>
<proteinExistence type="inferred from homology"/>
<accession>A0A086XTH8</accession>
<dbReference type="PANTHER" id="PTHR43163:SF6">
    <property type="entry name" value="DIPEPTIDE TRANSPORT SYSTEM PERMEASE PROTEIN DPPB-RELATED"/>
    <property type="match status" value="1"/>
</dbReference>
<feature type="transmembrane region" description="Helical" evidence="7">
    <location>
        <begin position="99"/>
        <end position="122"/>
    </location>
</feature>
<evidence type="ECO:0000256" key="2">
    <source>
        <dbReference type="ARBA" id="ARBA00022448"/>
    </source>
</evidence>
<sequence>MLSFTIRRLLQAIPILLGVSILVFLMVQMIPGNALDLMLPSDAPKDLIEKMKAEYGFDKPLWQQYLRWLWMLLHGDLGVSIFDSTPVAATLFDALGNTFVLAIPAAVLGFGLGIFFGVTAALNNGKAADKALSMVSITGVSLPHYWFAIVLVVIFSVELNWLPAQGMQFDTLPSTVEGLKSMVLPVITLSLIPMGVVSRVVRAAVLEVMSQEFVNTLNAKGLWSRSVLGHILKNAAPATLAVMGLQFGYLLGGSILVETVFNWPGSGNLLNLAIFRRDIPVMQGTILVLAAFFVLLNLVVDVAQALIDPRIRR</sequence>
<organism evidence="9 10">
    <name type="scientific">Paenirhodobacter enshiensis</name>
    <dbReference type="NCBI Taxonomy" id="1105367"/>
    <lineage>
        <taxon>Bacteria</taxon>
        <taxon>Pseudomonadati</taxon>
        <taxon>Pseudomonadota</taxon>
        <taxon>Alphaproteobacteria</taxon>
        <taxon>Rhodobacterales</taxon>
        <taxon>Rhodobacter group</taxon>
        <taxon>Paenirhodobacter</taxon>
    </lineage>
</organism>
<dbReference type="PROSITE" id="PS50928">
    <property type="entry name" value="ABC_TM1"/>
    <property type="match status" value="1"/>
</dbReference>
<dbReference type="RefSeq" id="WP_036638656.1">
    <property type="nucleotide sequence ID" value="NZ_JAYRMG010000009.1"/>
</dbReference>
<keyword evidence="10" id="KW-1185">Reference proteome</keyword>
<comment type="subcellular location">
    <subcellularLocation>
        <location evidence="1 7">Cell membrane</location>
        <topology evidence="1 7">Multi-pass membrane protein</topology>
    </subcellularLocation>
</comment>
<reference evidence="9 10" key="1">
    <citation type="submission" date="2014-03" db="EMBL/GenBank/DDBJ databases">
        <title>Genome of Paenirhodobacter enshiensis DW2-9.</title>
        <authorList>
            <person name="Wang D."/>
            <person name="Wang G."/>
        </authorList>
    </citation>
    <scope>NUCLEOTIDE SEQUENCE [LARGE SCALE GENOMIC DNA]</scope>
    <source>
        <strain evidence="9 10">DW2-9</strain>
    </source>
</reference>
<evidence type="ECO:0000256" key="6">
    <source>
        <dbReference type="ARBA" id="ARBA00023136"/>
    </source>
</evidence>
<dbReference type="GO" id="GO:0071916">
    <property type="term" value="F:dipeptide transmembrane transporter activity"/>
    <property type="evidence" value="ECO:0007669"/>
    <property type="project" value="TreeGrafter"/>
</dbReference>
<dbReference type="OrthoDB" id="9807402at2"/>
<comment type="caution">
    <text evidence="9">The sequence shown here is derived from an EMBL/GenBank/DDBJ whole genome shotgun (WGS) entry which is preliminary data.</text>
</comment>
<dbReference type="SUPFAM" id="SSF161098">
    <property type="entry name" value="MetI-like"/>
    <property type="match status" value="1"/>
</dbReference>
<dbReference type="STRING" id="1105367.CG50_06000"/>
<dbReference type="Pfam" id="PF00528">
    <property type="entry name" value="BPD_transp_1"/>
    <property type="match status" value="1"/>
</dbReference>
<dbReference type="Gene3D" id="1.10.3720.10">
    <property type="entry name" value="MetI-like"/>
    <property type="match status" value="1"/>
</dbReference>
<evidence type="ECO:0000313" key="9">
    <source>
        <dbReference type="EMBL" id="KFI25328.1"/>
    </source>
</evidence>
<evidence type="ECO:0000256" key="1">
    <source>
        <dbReference type="ARBA" id="ARBA00004651"/>
    </source>
</evidence>
<dbReference type="GO" id="GO:0005886">
    <property type="term" value="C:plasma membrane"/>
    <property type="evidence" value="ECO:0007669"/>
    <property type="project" value="UniProtKB-SubCell"/>
</dbReference>
<dbReference type="InterPro" id="IPR045621">
    <property type="entry name" value="BPD_transp_1_N"/>
</dbReference>
<evidence type="ECO:0000256" key="3">
    <source>
        <dbReference type="ARBA" id="ARBA00022475"/>
    </source>
</evidence>